<evidence type="ECO:0000313" key="2">
    <source>
        <dbReference type="EMBL" id="RKO89241.1"/>
    </source>
</evidence>
<evidence type="ECO:0000313" key="3">
    <source>
        <dbReference type="Proteomes" id="UP000269721"/>
    </source>
</evidence>
<feature type="region of interest" description="Disordered" evidence="1">
    <location>
        <begin position="215"/>
        <end position="269"/>
    </location>
</feature>
<keyword evidence="3" id="KW-1185">Reference proteome</keyword>
<feature type="compositionally biased region" description="Polar residues" evidence="1">
    <location>
        <begin position="151"/>
        <end position="163"/>
    </location>
</feature>
<feature type="region of interest" description="Disordered" evidence="1">
    <location>
        <begin position="1"/>
        <end position="23"/>
    </location>
</feature>
<organism evidence="2 3">
    <name type="scientific">Blyttiomyces helicus</name>
    <dbReference type="NCBI Taxonomy" id="388810"/>
    <lineage>
        <taxon>Eukaryota</taxon>
        <taxon>Fungi</taxon>
        <taxon>Fungi incertae sedis</taxon>
        <taxon>Chytridiomycota</taxon>
        <taxon>Chytridiomycota incertae sedis</taxon>
        <taxon>Chytridiomycetes</taxon>
        <taxon>Chytridiomycetes incertae sedis</taxon>
        <taxon>Blyttiomyces</taxon>
    </lineage>
</organism>
<accession>A0A4P9W9K2</accession>
<evidence type="ECO:0000256" key="1">
    <source>
        <dbReference type="SAM" id="MobiDB-lite"/>
    </source>
</evidence>
<protein>
    <submittedName>
        <fullName evidence="2">Uncharacterized protein</fullName>
    </submittedName>
</protein>
<reference evidence="3" key="1">
    <citation type="journal article" date="2018" name="Nat. Microbiol.">
        <title>Leveraging single-cell genomics to expand the fungal tree of life.</title>
        <authorList>
            <person name="Ahrendt S.R."/>
            <person name="Quandt C.A."/>
            <person name="Ciobanu D."/>
            <person name="Clum A."/>
            <person name="Salamov A."/>
            <person name="Andreopoulos B."/>
            <person name="Cheng J.F."/>
            <person name="Woyke T."/>
            <person name="Pelin A."/>
            <person name="Henrissat B."/>
            <person name="Reynolds N.K."/>
            <person name="Benny G.L."/>
            <person name="Smith M.E."/>
            <person name="James T.Y."/>
            <person name="Grigoriev I.V."/>
        </authorList>
    </citation>
    <scope>NUCLEOTIDE SEQUENCE [LARGE SCALE GENOMIC DNA]</scope>
</reference>
<feature type="region of interest" description="Disordered" evidence="1">
    <location>
        <begin position="139"/>
        <end position="173"/>
    </location>
</feature>
<gene>
    <name evidence="2" type="ORF">BDK51DRAFT_48231</name>
</gene>
<feature type="compositionally biased region" description="Low complexity" evidence="1">
    <location>
        <begin position="139"/>
        <end position="150"/>
    </location>
</feature>
<proteinExistence type="predicted"/>
<dbReference type="EMBL" id="KZ996207">
    <property type="protein sequence ID" value="RKO89241.1"/>
    <property type="molecule type" value="Genomic_DNA"/>
</dbReference>
<dbReference type="OrthoDB" id="2148895at2759"/>
<name>A0A4P9W9K2_9FUNG</name>
<dbReference type="Proteomes" id="UP000269721">
    <property type="component" value="Unassembled WGS sequence"/>
</dbReference>
<dbReference type="AlphaFoldDB" id="A0A4P9W9K2"/>
<sequence>MFTQKANGPHAPSPSPAQVRGRSEDLAALADARSLICGGWNADGKLFVARTWISAGRAWHGSRLLEAGEAPSVACRWTQVFSPEEPINPVGNISSFPLINREDTNEDNGSLLQPPKSFSSSYLARGETEWTDASPLLAGGAALSSGSPPAQATTNVQSVSQQGAGEDARRASNDTVDNAQQGLNWRGNQTLFVGRLLSGAREVMVWHAPPRPMGTPSVSPYATPAVDSRRSQESGFLRTNRTKPRGTRSLVRKSDQTRHPFSRRPIGGLGPDRTAGTFTFLIGSTLWM</sequence>